<sequence length="62" mass="6617">MVLDALARLTEERVDHRFKGLPPDAGGLTVGELAAQRRNLFTGGFTTPCSRSPPSAWSTTCG</sequence>
<dbReference type="AlphaFoldDB" id="A0AAT9HBZ4"/>
<evidence type="ECO:0000313" key="1">
    <source>
        <dbReference type="EMBL" id="BFO14904.1"/>
    </source>
</evidence>
<reference evidence="1" key="1">
    <citation type="submission" date="2024-06" db="EMBL/GenBank/DDBJ databases">
        <authorList>
            <consortium name="consrtm"/>
            <person name="Uemura M."/>
            <person name="Terahara T."/>
        </authorList>
    </citation>
    <scope>NUCLEOTIDE SEQUENCE</scope>
    <source>
        <strain evidence="1">KM77-8</strain>
    </source>
</reference>
<reference evidence="1" key="2">
    <citation type="submission" date="2024-07" db="EMBL/GenBank/DDBJ databases">
        <title>Streptomyces haneummycinica sp. nov., a new antibiotic-producing actinobacterium isolated from marine sediment.</title>
        <authorList>
            <person name="Uemura M."/>
            <person name="Hamada M."/>
            <person name="Hirano S."/>
            <person name="Kobayashi K."/>
            <person name="Ohshiro T."/>
            <person name="Kobayashi T."/>
            <person name="Terahara T."/>
        </authorList>
    </citation>
    <scope>NUCLEOTIDE SEQUENCE</scope>
    <source>
        <strain evidence="1">KM77-8</strain>
    </source>
</reference>
<protein>
    <submittedName>
        <fullName evidence="1">Uncharacterized protein</fullName>
    </submittedName>
</protein>
<accession>A0AAT9HBZ4</accession>
<dbReference type="EMBL" id="AP035768">
    <property type="protein sequence ID" value="BFO14904.1"/>
    <property type="molecule type" value="Genomic_DNA"/>
</dbReference>
<name>A0AAT9HBZ4_9ACTN</name>
<proteinExistence type="predicted"/>
<organism evidence="1">
    <name type="scientific">Streptomyces haneummycinicus</name>
    <dbReference type="NCBI Taxonomy" id="3074435"/>
    <lineage>
        <taxon>Bacteria</taxon>
        <taxon>Bacillati</taxon>
        <taxon>Actinomycetota</taxon>
        <taxon>Actinomycetes</taxon>
        <taxon>Kitasatosporales</taxon>
        <taxon>Streptomycetaceae</taxon>
        <taxon>Streptomyces</taxon>
    </lineage>
</organism>
<gene>
    <name evidence="1" type="ORF">SHKM778_12920</name>
</gene>